<keyword evidence="8" id="KW-1003">Cell membrane</keyword>
<evidence type="ECO:0000313" key="10">
    <source>
        <dbReference type="Proteomes" id="UP000036700"/>
    </source>
</evidence>
<dbReference type="NCBIfam" id="NF004402">
    <property type="entry name" value="PRK05758.2-2"/>
    <property type="match status" value="1"/>
</dbReference>
<comment type="function">
    <text evidence="8">This protein is part of the stalk that links CF(0) to CF(1). It either transmits conformational changes from CF(0) to CF(1) or is implicated in proton conduction.</text>
</comment>
<dbReference type="InterPro" id="IPR000711">
    <property type="entry name" value="ATPase_OSCP/dsu"/>
</dbReference>
<evidence type="ECO:0000256" key="1">
    <source>
        <dbReference type="ARBA" id="ARBA00004370"/>
    </source>
</evidence>
<keyword evidence="5 8" id="KW-0472">Membrane</keyword>
<protein>
    <recommendedName>
        <fullName evidence="8">ATP synthase subunit delta</fullName>
    </recommendedName>
    <alternativeName>
        <fullName evidence="8">ATP synthase F(1) sector subunit delta</fullName>
    </alternativeName>
    <alternativeName>
        <fullName evidence="8">F-type ATPase subunit delta</fullName>
        <shortName evidence="8">F-ATPase subunit delta</shortName>
    </alternativeName>
</protein>
<dbReference type="SUPFAM" id="SSF47928">
    <property type="entry name" value="N-terminal domain of the delta subunit of the F1F0-ATP synthase"/>
    <property type="match status" value="1"/>
</dbReference>
<organism evidence="9 10">
    <name type="scientific">Pandoraea thiooxydans</name>
    <dbReference type="NCBI Taxonomy" id="445709"/>
    <lineage>
        <taxon>Bacteria</taxon>
        <taxon>Pseudomonadati</taxon>
        <taxon>Pseudomonadota</taxon>
        <taxon>Betaproteobacteria</taxon>
        <taxon>Burkholderiales</taxon>
        <taxon>Burkholderiaceae</taxon>
        <taxon>Pandoraea</taxon>
    </lineage>
</organism>
<dbReference type="InterPro" id="IPR026015">
    <property type="entry name" value="ATP_synth_OSCP/delta_N_sf"/>
</dbReference>
<dbReference type="GO" id="GO:0045259">
    <property type="term" value="C:proton-transporting ATP synthase complex"/>
    <property type="evidence" value="ECO:0007669"/>
    <property type="project" value="UniProtKB-KW"/>
</dbReference>
<dbReference type="EMBL" id="CP011568">
    <property type="protein sequence ID" value="AKJ69688.1"/>
    <property type="molecule type" value="Genomic_DNA"/>
</dbReference>
<dbReference type="STRING" id="445709.ABW99_17195"/>
<gene>
    <name evidence="8" type="primary">atpH</name>
    <name evidence="9" type="ORF">ABW99_17195</name>
</gene>
<keyword evidence="7 8" id="KW-0066">ATP synthesis</keyword>
<dbReference type="PANTHER" id="PTHR11910">
    <property type="entry name" value="ATP SYNTHASE DELTA CHAIN"/>
    <property type="match status" value="1"/>
</dbReference>
<dbReference type="Gene3D" id="1.10.520.20">
    <property type="entry name" value="N-terminal domain of the delta subunit of the F1F0-ATP synthase"/>
    <property type="match status" value="1"/>
</dbReference>
<dbReference type="KEGG" id="ptx:ABW99_17195"/>
<dbReference type="Proteomes" id="UP000036700">
    <property type="component" value="Chromosome"/>
</dbReference>
<name>A0A0G3ERH9_9BURK</name>
<evidence type="ECO:0000256" key="3">
    <source>
        <dbReference type="ARBA" id="ARBA00022781"/>
    </source>
</evidence>
<comment type="function">
    <text evidence="8">F(1)F(0) ATP synthase produces ATP from ADP in the presence of a proton or sodium gradient. F-type ATPases consist of two structural domains, F(1) containing the extramembraneous catalytic core and F(0) containing the membrane proton channel, linked together by a central stalk and a peripheral stalk. During catalysis, ATP synthesis in the catalytic domain of F(1) is coupled via a rotary mechanism of the central stalk subunits to proton translocation.</text>
</comment>
<dbReference type="GO" id="GO:0046933">
    <property type="term" value="F:proton-transporting ATP synthase activity, rotational mechanism"/>
    <property type="evidence" value="ECO:0007669"/>
    <property type="project" value="UniProtKB-UniRule"/>
</dbReference>
<comment type="similarity">
    <text evidence="8">Belongs to the ATPase delta chain family.</text>
</comment>
<comment type="subcellular location">
    <subcellularLocation>
        <location evidence="8">Cell membrane</location>
        <topology evidence="8">Peripheral membrane protein</topology>
    </subcellularLocation>
    <subcellularLocation>
        <location evidence="1">Membrane</location>
    </subcellularLocation>
</comment>
<evidence type="ECO:0000256" key="2">
    <source>
        <dbReference type="ARBA" id="ARBA00022448"/>
    </source>
</evidence>
<dbReference type="OrthoDB" id="9816221at2"/>
<dbReference type="NCBIfam" id="TIGR01145">
    <property type="entry name" value="ATP_synt_delta"/>
    <property type="match status" value="1"/>
</dbReference>
<keyword evidence="6 8" id="KW-0139">CF(1)</keyword>
<dbReference type="PATRIC" id="fig|445709.3.peg.3634"/>
<dbReference type="GO" id="GO:0005886">
    <property type="term" value="C:plasma membrane"/>
    <property type="evidence" value="ECO:0007669"/>
    <property type="project" value="UniProtKB-SubCell"/>
</dbReference>
<reference evidence="10" key="1">
    <citation type="submission" date="2015-06" db="EMBL/GenBank/DDBJ databases">
        <authorList>
            <person name="Lim Y.L."/>
            <person name="Ee R."/>
            <person name="Yong D."/>
            <person name="How K.Y."/>
            <person name="Yin W.F."/>
            <person name="Chan K.G."/>
        </authorList>
    </citation>
    <scope>NUCLEOTIDE SEQUENCE [LARGE SCALE GENOMIC DNA]</scope>
    <source>
        <strain evidence="10">DSM 25325</strain>
    </source>
</reference>
<dbReference type="Pfam" id="PF00213">
    <property type="entry name" value="OSCP"/>
    <property type="match status" value="1"/>
</dbReference>
<evidence type="ECO:0000256" key="6">
    <source>
        <dbReference type="ARBA" id="ARBA00023196"/>
    </source>
</evidence>
<evidence type="ECO:0000256" key="7">
    <source>
        <dbReference type="ARBA" id="ARBA00023310"/>
    </source>
</evidence>
<keyword evidence="2 8" id="KW-0813">Transport</keyword>
<proteinExistence type="inferred from homology"/>
<keyword evidence="3 8" id="KW-0375">Hydrogen ion transport</keyword>
<evidence type="ECO:0000256" key="5">
    <source>
        <dbReference type="ARBA" id="ARBA00023136"/>
    </source>
</evidence>
<dbReference type="RefSeq" id="WP_047215597.1">
    <property type="nucleotide sequence ID" value="NZ_CP011568.3"/>
</dbReference>
<evidence type="ECO:0000256" key="4">
    <source>
        <dbReference type="ARBA" id="ARBA00023065"/>
    </source>
</evidence>
<evidence type="ECO:0000256" key="8">
    <source>
        <dbReference type="HAMAP-Rule" id="MF_01416"/>
    </source>
</evidence>
<accession>A0A0G3ERH9</accession>
<dbReference type="AlphaFoldDB" id="A0A0G3ERH9"/>
<dbReference type="PRINTS" id="PR00125">
    <property type="entry name" value="ATPASEDELTA"/>
</dbReference>
<dbReference type="HAMAP" id="MF_01416">
    <property type="entry name" value="ATP_synth_delta_bact"/>
    <property type="match status" value="1"/>
</dbReference>
<sequence>MAELATIARPYAEALFRVAQSGDVNAWSELVRELAAVAQHPDVQALADNPNVTHEQVVEVILAALKSPGNAMLRNFIVAMVENDRLSVMPEVAQQFEELKNASAGSADALITSAFALDDAQLRELVAALEHKFGRKLHASVTVDPSLLGGVRVVVGDEVLDASVRARLANMQTALTV</sequence>
<evidence type="ECO:0000313" key="9">
    <source>
        <dbReference type="EMBL" id="AKJ69688.1"/>
    </source>
</evidence>
<keyword evidence="4 8" id="KW-0406">Ion transport</keyword>
<keyword evidence="10" id="KW-1185">Reference proteome</keyword>